<dbReference type="InterPro" id="IPR039781">
    <property type="entry name" value="Rad21/Rec8-like"/>
</dbReference>
<comment type="subcellular location">
    <subcellularLocation>
        <location evidence="1">Nucleus</location>
    </subcellularLocation>
</comment>
<keyword evidence="2" id="KW-0539">Nucleus</keyword>
<dbReference type="GO" id="GO:0007062">
    <property type="term" value="P:sister chromatid cohesion"/>
    <property type="evidence" value="ECO:0007669"/>
    <property type="project" value="InterPro"/>
</dbReference>
<feature type="domain" description="Rad21/Rec8-like protein N-terminal" evidence="3">
    <location>
        <begin position="14"/>
        <end position="91"/>
    </location>
</feature>
<dbReference type="PANTHER" id="PTHR12585:SF73">
    <property type="entry name" value="SISTER CHROMATID COHESION 1 PROTEIN 2"/>
    <property type="match status" value="1"/>
</dbReference>
<dbReference type="PANTHER" id="PTHR12585">
    <property type="entry name" value="SCC1 / RAD21 FAMILY MEMBER"/>
    <property type="match status" value="1"/>
</dbReference>
<evidence type="ECO:0000256" key="1">
    <source>
        <dbReference type="ARBA" id="ARBA00004123"/>
    </source>
</evidence>
<evidence type="ECO:0000313" key="4">
    <source>
        <dbReference type="EMBL" id="KAI5431107.1"/>
    </source>
</evidence>
<evidence type="ECO:0000256" key="2">
    <source>
        <dbReference type="ARBA" id="ARBA00023242"/>
    </source>
</evidence>
<dbReference type="InterPro" id="IPR006910">
    <property type="entry name" value="Rad21_Rec8_N"/>
</dbReference>
<gene>
    <name evidence="4" type="ORF">KIW84_035320</name>
</gene>
<protein>
    <recommendedName>
        <fullName evidence="3">Rad21/Rec8-like protein N-terminal domain-containing protein</fullName>
    </recommendedName>
</protein>
<dbReference type="GO" id="GO:1990414">
    <property type="term" value="P:replication-born double-strand break repair via sister chromatid exchange"/>
    <property type="evidence" value="ECO:0007669"/>
    <property type="project" value="TreeGrafter"/>
</dbReference>
<organism evidence="4 5">
    <name type="scientific">Pisum sativum</name>
    <name type="common">Garden pea</name>
    <name type="synonym">Lathyrus oleraceus</name>
    <dbReference type="NCBI Taxonomy" id="3888"/>
    <lineage>
        <taxon>Eukaryota</taxon>
        <taxon>Viridiplantae</taxon>
        <taxon>Streptophyta</taxon>
        <taxon>Embryophyta</taxon>
        <taxon>Tracheophyta</taxon>
        <taxon>Spermatophyta</taxon>
        <taxon>Magnoliopsida</taxon>
        <taxon>eudicotyledons</taxon>
        <taxon>Gunneridae</taxon>
        <taxon>Pentapetalae</taxon>
        <taxon>rosids</taxon>
        <taxon>fabids</taxon>
        <taxon>Fabales</taxon>
        <taxon>Fabaceae</taxon>
        <taxon>Papilionoideae</taxon>
        <taxon>50 kb inversion clade</taxon>
        <taxon>NPAAA clade</taxon>
        <taxon>Hologalegina</taxon>
        <taxon>IRL clade</taxon>
        <taxon>Fabeae</taxon>
        <taxon>Lathyrus</taxon>
    </lineage>
</organism>
<evidence type="ECO:0000259" key="3">
    <source>
        <dbReference type="Pfam" id="PF04825"/>
    </source>
</evidence>
<name>A0A9D5B0K6_PEA</name>
<sequence length="161" mass="18182">MIKSKGFCSTKSPLWIAAFFFKQLKKAQIFDADISSFVDRIVNHEMDAVSYRVLAYLLLGVVKIYSKKVEYILHDCNKVLSGINKFLVRTRNNAPAKTLGISFTIPKKFDLDAIDVGVLEDTSKYHTAPPEKITLKEALPNTWGFTKFSHETCSSISIYGH</sequence>
<dbReference type="GO" id="GO:0005634">
    <property type="term" value="C:nucleus"/>
    <property type="evidence" value="ECO:0007669"/>
    <property type="project" value="UniProtKB-SubCell"/>
</dbReference>
<keyword evidence="5" id="KW-1185">Reference proteome</keyword>
<dbReference type="GO" id="GO:0008278">
    <property type="term" value="C:cohesin complex"/>
    <property type="evidence" value="ECO:0007669"/>
    <property type="project" value="InterPro"/>
</dbReference>
<dbReference type="EMBL" id="JAMSHJ010000003">
    <property type="protein sequence ID" value="KAI5431107.1"/>
    <property type="molecule type" value="Genomic_DNA"/>
</dbReference>
<dbReference type="GO" id="GO:0003682">
    <property type="term" value="F:chromatin binding"/>
    <property type="evidence" value="ECO:0007669"/>
    <property type="project" value="TreeGrafter"/>
</dbReference>
<reference evidence="4 5" key="1">
    <citation type="journal article" date="2022" name="Nat. Genet.">
        <title>Improved pea reference genome and pan-genome highlight genomic features and evolutionary characteristics.</title>
        <authorList>
            <person name="Yang T."/>
            <person name="Liu R."/>
            <person name="Luo Y."/>
            <person name="Hu S."/>
            <person name="Wang D."/>
            <person name="Wang C."/>
            <person name="Pandey M.K."/>
            <person name="Ge S."/>
            <person name="Xu Q."/>
            <person name="Li N."/>
            <person name="Li G."/>
            <person name="Huang Y."/>
            <person name="Saxena R.K."/>
            <person name="Ji Y."/>
            <person name="Li M."/>
            <person name="Yan X."/>
            <person name="He Y."/>
            <person name="Liu Y."/>
            <person name="Wang X."/>
            <person name="Xiang C."/>
            <person name="Varshney R.K."/>
            <person name="Ding H."/>
            <person name="Gao S."/>
            <person name="Zong X."/>
        </authorList>
    </citation>
    <scope>NUCLEOTIDE SEQUENCE [LARGE SCALE GENOMIC DNA]</scope>
    <source>
        <strain evidence="4 5">cv. Zhongwan 6</strain>
    </source>
</reference>
<comment type="caution">
    <text evidence="4">The sequence shown here is derived from an EMBL/GenBank/DDBJ whole genome shotgun (WGS) entry which is preliminary data.</text>
</comment>
<evidence type="ECO:0000313" key="5">
    <source>
        <dbReference type="Proteomes" id="UP001058974"/>
    </source>
</evidence>
<dbReference type="Pfam" id="PF04825">
    <property type="entry name" value="Rad21_Rec8_N"/>
    <property type="match status" value="1"/>
</dbReference>
<proteinExistence type="predicted"/>
<dbReference type="AlphaFoldDB" id="A0A9D5B0K6"/>
<dbReference type="Proteomes" id="UP001058974">
    <property type="component" value="Chromosome 3"/>
</dbReference>
<accession>A0A9D5B0K6</accession>
<dbReference type="Gramene" id="Psat03G0532000-T2">
    <property type="protein sequence ID" value="KAI5431107.1"/>
    <property type="gene ID" value="KIW84_035320"/>
</dbReference>